<dbReference type="AlphaFoldDB" id="A0A1I1SG69"/>
<evidence type="ECO:0000313" key="3">
    <source>
        <dbReference type="Proteomes" id="UP000199599"/>
    </source>
</evidence>
<protein>
    <submittedName>
        <fullName evidence="2">Competence protein ComFC</fullName>
    </submittedName>
</protein>
<dbReference type="PANTHER" id="PTHR47505">
    <property type="entry name" value="DNA UTILIZATION PROTEIN YHGH"/>
    <property type="match status" value="1"/>
</dbReference>
<dbReference type="InterPro" id="IPR029057">
    <property type="entry name" value="PRTase-like"/>
</dbReference>
<dbReference type="InterPro" id="IPR051910">
    <property type="entry name" value="ComF/GntX_DNA_util-trans"/>
</dbReference>
<dbReference type="STRING" id="1505723.SAMN04487792_0918"/>
<name>A0A1I1SG69_9LACO</name>
<proteinExistence type="inferred from homology"/>
<accession>A0A1I1SG69</accession>
<dbReference type="Gene3D" id="3.40.50.2020">
    <property type="match status" value="1"/>
</dbReference>
<dbReference type="PANTHER" id="PTHR47505:SF1">
    <property type="entry name" value="DNA UTILIZATION PROTEIN YHGH"/>
    <property type="match status" value="1"/>
</dbReference>
<reference evidence="3" key="1">
    <citation type="submission" date="2016-10" db="EMBL/GenBank/DDBJ databases">
        <authorList>
            <person name="Varghese N."/>
            <person name="Submissions S."/>
        </authorList>
    </citation>
    <scope>NUCLEOTIDE SEQUENCE [LARGE SCALE GENOMIC DNA]</scope>
    <source>
        <strain evidence="3">R-53102</strain>
    </source>
</reference>
<dbReference type="EMBL" id="FOMN01000004">
    <property type="protein sequence ID" value="SFD45332.1"/>
    <property type="molecule type" value="Genomic_DNA"/>
</dbReference>
<comment type="similarity">
    <text evidence="1">Belongs to the ComF/GntX family.</text>
</comment>
<organism evidence="2 3">
    <name type="scientific">Lactobacillus bombicola</name>
    <dbReference type="NCBI Taxonomy" id="1505723"/>
    <lineage>
        <taxon>Bacteria</taxon>
        <taxon>Bacillati</taxon>
        <taxon>Bacillota</taxon>
        <taxon>Bacilli</taxon>
        <taxon>Lactobacillales</taxon>
        <taxon>Lactobacillaceae</taxon>
        <taxon>Lactobacillus</taxon>
    </lineage>
</organism>
<dbReference type="Proteomes" id="UP000199599">
    <property type="component" value="Unassembled WGS sequence"/>
</dbReference>
<evidence type="ECO:0000256" key="1">
    <source>
        <dbReference type="ARBA" id="ARBA00008007"/>
    </source>
</evidence>
<dbReference type="SUPFAM" id="SSF53271">
    <property type="entry name" value="PRTase-like"/>
    <property type="match status" value="1"/>
</dbReference>
<sequence>MKKCLLCNQMFAPVLSLNQLLSWRKWHEEQLCHHCLAQFEFLPTISCKICSGKLLQDADKESLICSDCRRWQKIYGNNVLYHQAVYLYNQAFHDLMVNYKRYGDYVLCYVLQDLCYKNLAKIKADYYVPIPTSASHIAERQFDTVSAIYGDLVNLTAILGKIDGQQAQGEKSRKERLQSKQSFFIKAKYNIDLNMKKVLLLDDIYTTGRTLYHARDAVLTTFPKAKISSFSVCR</sequence>
<evidence type="ECO:0000313" key="2">
    <source>
        <dbReference type="EMBL" id="SFD45332.1"/>
    </source>
</evidence>
<gene>
    <name evidence="2" type="ORF">SAMN04487792_0918</name>
</gene>
<dbReference type="InterPro" id="IPR000836">
    <property type="entry name" value="PRTase_dom"/>
</dbReference>
<dbReference type="RefSeq" id="WP_090093073.1">
    <property type="nucleotide sequence ID" value="NZ_CBCRVU010000001.1"/>
</dbReference>
<dbReference type="CDD" id="cd06223">
    <property type="entry name" value="PRTases_typeI"/>
    <property type="match status" value="1"/>
</dbReference>